<reference evidence="10" key="2">
    <citation type="submission" date="2016-01" db="EMBL/GenBank/DDBJ databases">
        <title>First complete genome sequence of a species in the genus Microterricola, an extremophilic cold active enzyme producing strain ERGS5:02 isolated from Sikkim Himalaya.</title>
        <authorList>
            <person name="Kumar R."/>
            <person name="Singh D."/>
            <person name="Swarnkar M.K."/>
        </authorList>
    </citation>
    <scope>NUCLEOTIDE SEQUENCE [LARGE SCALE GENOMIC DNA]</scope>
    <source>
        <strain evidence="10">ERGS5:02</strain>
    </source>
</reference>
<dbReference type="Pfam" id="PF00254">
    <property type="entry name" value="FKBP_C"/>
    <property type="match status" value="2"/>
</dbReference>
<feature type="region of interest" description="Disordered" evidence="6">
    <location>
        <begin position="25"/>
        <end position="55"/>
    </location>
</feature>
<dbReference type="OrthoDB" id="25996at2"/>
<evidence type="ECO:0000259" key="8">
    <source>
        <dbReference type="PROSITE" id="PS50059"/>
    </source>
</evidence>
<dbReference type="PANTHER" id="PTHR45779:SF7">
    <property type="entry name" value="PEPTIDYLPROLYL ISOMERASE"/>
    <property type="match status" value="1"/>
</dbReference>
<feature type="domain" description="PPIase FKBP-type" evidence="8">
    <location>
        <begin position="81"/>
        <end position="172"/>
    </location>
</feature>
<evidence type="ECO:0000256" key="7">
    <source>
        <dbReference type="SAM" id="SignalP"/>
    </source>
</evidence>
<dbReference type="PANTHER" id="PTHR45779">
    <property type="entry name" value="PEPTIDYLPROLYL ISOMERASE"/>
    <property type="match status" value="1"/>
</dbReference>
<dbReference type="InterPro" id="IPR001179">
    <property type="entry name" value="PPIase_FKBP_dom"/>
</dbReference>
<dbReference type="SUPFAM" id="SSF54534">
    <property type="entry name" value="FKBP-like"/>
    <property type="match status" value="2"/>
</dbReference>
<dbReference type="InterPro" id="IPR044609">
    <property type="entry name" value="FKBP2/11"/>
</dbReference>
<dbReference type="RefSeq" id="WP_067227193.1">
    <property type="nucleotide sequence ID" value="NZ_CP014145.1"/>
</dbReference>
<evidence type="ECO:0000313" key="10">
    <source>
        <dbReference type="Proteomes" id="UP000058305"/>
    </source>
</evidence>
<name>A0A109QWQ5_9MICO</name>
<evidence type="ECO:0000256" key="1">
    <source>
        <dbReference type="ARBA" id="ARBA00000971"/>
    </source>
</evidence>
<dbReference type="Gene3D" id="3.10.50.40">
    <property type="match status" value="2"/>
</dbReference>
<evidence type="ECO:0000256" key="6">
    <source>
        <dbReference type="SAM" id="MobiDB-lite"/>
    </source>
</evidence>
<dbReference type="GO" id="GO:0003755">
    <property type="term" value="F:peptidyl-prolyl cis-trans isomerase activity"/>
    <property type="evidence" value="ECO:0007669"/>
    <property type="project" value="UniProtKB-KW"/>
</dbReference>
<keyword evidence="7" id="KW-0732">Signal</keyword>
<protein>
    <recommendedName>
        <fullName evidence="2 5">peptidylprolyl isomerase</fullName>
        <ecNumber evidence="2 5">5.2.1.8</ecNumber>
    </recommendedName>
</protein>
<keyword evidence="4 5" id="KW-0413">Isomerase</keyword>
<keyword evidence="10" id="KW-1185">Reference proteome</keyword>
<dbReference type="PROSITE" id="PS51257">
    <property type="entry name" value="PROKAR_LIPOPROTEIN"/>
    <property type="match status" value="1"/>
</dbReference>
<reference evidence="9 10" key="1">
    <citation type="journal article" date="2016" name="J. Biotechnol.">
        <title>First complete genome sequence of a species in the genus Microterricola, an extremophilic cold active enzyme producing bacterial strain ERGS5:02 isolated from Sikkim Himalaya.</title>
        <authorList>
            <person name="Himanshu"/>
            <person name="Swarnkar M.K."/>
            <person name="Singh D."/>
            <person name="Kumar R."/>
        </authorList>
    </citation>
    <scope>NUCLEOTIDE SEQUENCE [LARGE SCALE GENOMIC DNA]</scope>
    <source>
        <strain evidence="9 10">ERGS5:02</strain>
    </source>
</reference>
<dbReference type="EMBL" id="CP014145">
    <property type="protein sequence ID" value="AMB58503.1"/>
    <property type="molecule type" value="Genomic_DNA"/>
</dbReference>
<feature type="signal peptide" evidence="7">
    <location>
        <begin position="1"/>
        <end position="22"/>
    </location>
</feature>
<dbReference type="KEGG" id="mvd:AWU67_06130"/>
<dbReference type="AlphaFoldDB" id="A0A109QWQ5"/>
<sequence>MRKLPALLITAGLLTVGLTACAPSAGPGCESPVPSGESSSIVKVSGDEGTAPTVSFPTPLKTDHTERTVVRAGEGLGTVPGQQVVLDWSVYNGTSGDLIEKSTYDGSSALSLPLTEGTLMAGLQQGLLCSTEGSRITLVVPPKEAFGEAGNPNLGVAPDDSIVFVVDVNRAFLPKANGTPQAAVDGLPSVVLDANGVPGVTIPSAAAPTDLEVAVLKKGDGATVKEGDQLIVHYTGVLWDTKTVFDSSWSRGAPAQLTAAAGSPTVQNGVITGFADALIGQQVGSQIIAVIPPDLAYGEQGNGSVPPNATLVFVVDILGIV</sequence>
<accession>A0A109QWQ5</accession>
<feature type="domain" description="PPIase FKBP-type" evidence="8">
    <location>
        <begin position="227"/>
        <end position="321"/>
    </location>
</feature>
<evidence type="ECO:0000256" key="5">
    <source>
        <dbReference type="PROSITE-ProRule" id="PRU00277"/>
    </source>
</evidence>
<evidence type="ECO:0000256" key="3">
    <source>
        <dbReference type="ARBA" id="ARBA00023110"/>
    </source>
</evidence>
<dbReference type="InterPro" id="IPR046357">
    <property type="entry name" value="PPIase_dom_sf"/>
</dbReference>
<dbReference type="PROSITE" id="PS50059">
    <property type="entry name" value="FKBP_PPIASE"/>
    <property type="match status" value="2"/>
</dbReference>
<dbReference type="Proteomes" id="UP000058305">
    <property type="component" value="Chromosome"/>
</dbReference>
<feature type="chain" id="PRO_5007140150" description="peptidylprolyl isomerase" evidence="7">
    <location>
        <begin position="23"/>
        <end position="321"/>
    </location>
</feature>
<evidence type="ECO:0000313" key="9">
    <source>
        <dbReference type="EMBL" id="AMB58503.1"/>
    </source>
</evidence>
<keyword evidence="3 5" id="KW-0697">Rotamase</keyword>
<evidence type="ECO:0000256" key="4">
    <source>
        <dbReference type="ARBA" id="ARBA00023235"/>
    </source>
</evidence>
<comment type="catalytic activity">
    <reaction evidence="1 5">
        <text>[protein]-peptidylproline (omega=180) = [protein]-peptidylproline (omega=0)</text>
        <dbReference type="Rhea" id="RHEA:16237"/>
        <dbReference type="Rhea" id="RHEA-COMP:10747"/>
        <dbReference type="Rhea" id="RHEA-COMP:10748"/>
        <dbReference type="ChEBI" id="CHEBI:83833"/>
        <dbReference type="ChEBI" id="CHEBI:83834"/>
        <dbReference type="EC" id="5.2.1.8"/>
    </reaction>
</comment>
<dbReference type="EC" id="5.2.1.8" evidence="2 5"/>
<gene>
    <name evidence="9" type="ORF">AWU67_06130</name>
</gene>
<proteinExistence type="predicted"/>
<evidence type="ECO:0000256" key="2">
    <source>
        <dbReference type="ARBA" id="ARBA00013194"/>
    </source>
</evidence>
<organism evidence="9 10">
    <name type="scientific">Microterricola viridarii</name>
    <dbReference type="NCBI Taxonomy" id="412690"/>
    <lineage>
        <taxon>Bacteria</taxon>
        <taxon>Bacillati</taxon>
        <taxon>Actinomycetota</taxon>
        <taxon>Actinomycetes</taxon>
        <taxon>Micrococcales</taxon>
        <taxon>Microbacteriaceae</taxon>
        <taxon>Microterricola</taxon>
    </lineage>
</organism>